<dbReference type="GeneID" id="17320948"/>
<keyword evidence="1" id="KW-1133">Transmembrane helix</keyword>
<evidence type="ECO:0000313" key="2">
    <source>
        <dbReference type="EMBL" id="CDF33423.1"/>
    </source>
</evidence>
<dbReference type="AlphaFoldDB" id="R7Q6F7"/>
<dbReference type="RefSeq" id="XP_005713226.1">
    <property type="nucleotide sequence ID" value="XM_005713169.1"/>
</dbReference>
<keyword evidence="3" id="KW-1185">Reference proteome</keyword>
<keyword evidence="1" id="KW-0472">Membrane</keyword>
<organism evidence="2 3">
    <name type="scientific">Chondrus crispus</name>
    <name type="common">Carrageen Irish moss</name>
    <name type="synonym">Polymorpha crispa</name>
    <dbReference type="NCBI Taxonomy" id="2769"/>
    <lineage>
        <taxon>Eukaryota</taxon>
        <taxon>Rhodophyta</taxon>
        <taxon>Florideophyceae</taxon>
        <taxon>Rhodymeniophycidae</taxon>
        <taxon>Gigartinales</taxon>
        <taxon>Gigartinaceae</taxon>
        <taxon>Chondrus</taxon>
    </lineage>
</organism>
<evidence type="ECO:0000256" key="1">
    <source>
        <dbReference type="SAM" id="Phobius"/>
    </source>
</evidence>
<accession>R7Q6F7</accession>
<name>R7Q6F7_CHOCR</name>
<evidence type="ECO:0000313" key="3">
    <source>
        <dbReference type="Proteomes" id="UP000012073"/>
    </source>
</evidence>
<proteinExistence type="predicted"/>
<dbReference type="EMBL" id="HG001644">
    <property type="protein sequence ID" value="CDF33423.1"/>
    <property type="molecule type" value="Genomic_DNA"/>
</dbReference>
<dbReference type="KEGG" id="ccp:CHC_T00002196001"/>
<dbReference type="Proteomes" id="UP000012073">
    <property type="component" value="Unassembled WGS sequence"/>
</dbReference>
<sequence length="321" mass="35088">MVKDANAEYRLDDGGAIESYSLKFSEITGNFSSATYLIHTSTNPLTDNKTLQQFIEDPVGPESAGDDSFKKLSKGLASVRCGNVWSHSKTIRGSASDFFESQVFRPHEYLSELVHIFHPYLKTKKDEDLIWSYSLGEAPEQVVGSKCPFTNLAGDPPEGRQYVDHEFKVSSLTRFEIEDKTESEILPKLRSATDLDGNFVELFFKSARATSGEDTKFTVRLAVKKEDAEDFESSDPMLKALRESMGEDVALVDGEEEESDSGGIGGWGIAAIVVSIVVLIAVVGFCALSRRRKRGAAPANGNWASAEAVGGSDEYVPMTAV</sequence>
<keyword evidence="1" id="KW-0812">Transmembrane</keyword>
<dbReference type="Gramene" id="CDF33423">
    <property type="protein sequence ID" value="CDF33423"/>
    <property type="gene ID" value="CHC_T00002196001"/>
</dbReference>
<protein>
    <submittedName>
        <fullName evidence="2">Uncharacterized protein</fullName>
    </submittedName>
</protein>
<feature type="transmembrane region" description="Helical" evidence="1">
    <location>
        <begin position="264"/>
        <end position="288"/>
    </location>
</feature>
<gene>
    <name evidence="2" type="ORF">CHC_T00002196001</name>
</gene>
<reference evidence="3" key="1">
    <citation type="journal article" date="2013" name="Proc. Natl. Acad. Sci. U.S.A.">
        <title>Genome structure and metabolic features in the red seaweed Chondrus crispus shed light on evolution of the Archaeplastida.</title>
        <authorList>
            <person name="Collen J."/>
            <person name="Porcel B."/>
            <person name="Carre W."/>
            <person name="Ball S.G."/>
            <person name="Chaparro C."/>
            <person name="Tonon T."/>
            <person name="Barbeyron T."/>
            <person name="Michel G."/>
            <person name="Noel B."/>
            <person name="Valentin K."/>
            <person name="Elias M."/>
            <person name="Artiguenave F."/>
            <person name="Arun A."/>
            <person name="Aury J.M."/>
            <person name="Barbosa-Neto J.F."/>
            <person name="Bothwell J.H."/>
            <person name="Bouget F.Y."/>
            <person name="Brillet L."/>
            <person name="Cabello-Hurtado F."/>
            <person name="Capella-Gutierrez S."/>
            <person name="Charrier B."/>
            <person name="Cladiere L."/>
            <person name="Cock J.M."/>
            <person name="Coelho S.M."/>
            <person name="Colleoni C."/>
            <person name="Czjzek M."/>
            <person name="Da Silva C."/>
            <person name="Delage L."/>
            <person name="Denoeud F."/>
            <person name="Deschamps P."/>
            <person name="Dittami S.M."/>
            <person name="Gabaldon T."/>
            <person name="Gachon C.M."/>
            <person name="Groisillier A."/>
            <person name="Herve C."/>
            <person name="Jabbari K."/>
            <person name="Katinka M."/>
            <person name="Kloareg B."/>
            <person name="Kowalczyk N."/>
            <person name="Labadie K."/>
            <person name="Leblanc C."/>
            <person name="Lopez P.J."/>
            <person name="McLachlan D.H."/>
            <person name="Meslet-Cladiere L."/>
            <person name="Moustafa A."/>
            <person name="Nehr Z."/>
            <person name="Nyvall Collen P."/>
            <person name="Panaud O."/>
            <person name="Partensky F."/>
            <person name="Poulain J."/>
            <person name="Rensing S.A."/>
            <person name="Rousvoal S."/>
            <person name="Samson G."/>
            <person name="Symeonidi A."/>
            <person name="Weissenbach J."/>
            <person name="Zambounis A."/>
            <person name="Wincker P."/>
            <person name="Boyen C."/>
        </authorList>
    </citation>
    <scope>NUCLEOTIDE SEQUENCE [LARGE SCALE GENOMIC DNA]</scope>
    <source>
        <strain evidence="3">cv. Stackhouse</strain>
    </source>
</reference>